<sequence>MHSVRTGSGRPLLLVHGISNLHNWDLVVPALAAERTVIAVDLPGFGQSPPLAGEVSVATLTDAVENFVAEQGLGGVDVVGSSMGARMALELARRGHTGDVVALDPGGFWSDRQVKVFGATVGPSIALVKRIQPLLPALTKSAAGRTALLLQFSAAPWRLPPDLVLGELRNFNTSPSLDAAVRALVHGPKQQGAPAGSVKGRVTIGWGRNDRVTLPSQADTAMRAFPDATLHWFSHCGHFPHWDRPEETVRLILDATGAALDDGGSTS</sequence>
<dbReference type="PANTHER" id="PTHR46438:SF11">
    <property type="entry name" value="LIPASE-RELATED"/>
    <property type="match status" value="1"/>
</dbReference>
<organism evidence="2 3">
    <name type="scientific">Mycobacterium yunnanensis</name>
    <dbReference type="NCBI Taxonomy" id="368477"/>
    <lineage>
        <taxon>Bacteria</taxon>
        <taxon>Bacillati</taxon>
        <taxon>Actinomycetota</taxon>
        <taxon>Actinomycetes</taxon>
        <taxon>Mycobacteriales</taxon>
        <taxon>Mycobacteriaceae</taxon>
        <taxon>Mycobacterium</taxon>
    </lineage>
</organism>
<dbReference type="RefSeq" id="WP_263998434.1">
    <property type="nucleotide sequence ID" value="NZ_JACKVK010000012.1"/>
</dbReference>
<protein>
    <submittedName>
        <fullName evidence="2">Alpha/beta fold hydrolase</fullName>
    </submittedName>
</protein>
<dbReference type="Gene3D" id="3.40.50.1820">
    <property type="entry name" value="alpha/beta hydrolase"/>
    <property type="match status" value="1"/>
</dbReference>
<dbReference type="PRINTS" id="PR00111">
    <property type="entry name" value="ABHYDROLASE"/>
</dbReference>
<dbReference type="EMBL" id="JACKVK010000012">
    <property type="protein sequence ID" value="MCV7423482.1"/>
    <property type="molecule type" value="Genomic_DNA"/>
</dbReference>
<reference evidence="2" key="1">
    <citation type="submission" date="2020-07" db="EMBL/GenBank/DDBJ databases">
        <authorList>
            <person name="Pettersson B.M.F."/>
            <person name="Behra P.R.K."/>
            <person name="Ramesh M."/>
            <person name="Das S."/>
            <person name="Dasgupta S."/>
            <person name="Kirsebom L.A."/>
        </authorList>
    </citation>
    <scope>NUCLEOTIDE SEQUENCE</scope>
    <source>
        <strain evidence="2">DSM 44838</strain>
    </source>
</reference>
<gene>
    <name evidence="2" type="ORF">H7K45_23280</name>
</gene>
<dbReference type="Pfam" id="PF12697">
    <property type="entry name" value="Abhydrolase_6"/>
    <property type="match status" value="1"/>
</dbReference>
<name>A0A9X2Z8L7_9MYCO</name>
<keyword evidence="3" id="KW-1185">Reference proteome</keyword>
<feature type="domain" description="AB hydrolase-1" evidence="1">
    <location>
        <begin position="12"/>
        <end position="250"/>
    </location>
</feature>
<evidence type="ECO:0000259" key="1">
    <source>
        <dbReference type="Pfam" id="PF12697"/>
    </source>
</evidence>
<dbReference type="SUPFAM" id="SSF53474">
    <property type="entry name" value="alpha/beta-Hydrolases"/>
    <property type="match status" value="1"/>
</dbReference>
<reference evidence="2" key="2">
    <citation type="journal article" date="2022" name="BMC Genomics">
        <title>Comparative genome analysis of mycobacteria focusing on tRNA and non-coding RNA.</title>
        <authorList>
            <person name="Behra P.R.K."/>
            <person name="Pettersson B.M.F."/>
            <person name="Ramesh M."/>
            <person name="Das S."/>
            <person name="Dasgupta S."/>
            <person name="Kirsebom L.A."/>
        </authorList>
    </citation>
    <scope>NUCLEOTIDE SEQUENCE</scope>
    <source>
        <strain evidence="2">DSM 44838</strain>
    </source>
</reference>
<evidence type="ECO:0000313" key="3">
    <source>
        <dbReference type="Proteomes" id="UP001141629"/>
    </source>
</evidence>
<dbReference type="Proteomes" id="UP001141629">
    <property type="component" value="Unassembled WGS sequence"/>
</dbReference>
<dbReference type="InterPro" id="IPR029058">
    <property type="entry name" value="AB_hydrolase_fold"/>
</dbReference>
<proteinExistence type="predicted"/>
<accession>A0A9X2Z8L7</accession>
<dbReference type="AlphaFoldDB" id="A0A9X2Z8L7"/>
<comment type="caution">
    <text evidence="2">The sequence shown here is derived from an EMBL/GenBank/DDBJ whole genome shotgun (WGS) entry which is preliminary data.</text>
</comment>
<dbReference type="InterPro" id="IPR000073">
    <property type="entry name" value="AB_hydrolase_1"/>
</dbReference>
<evidence type="ECO:0000313" key="2">
    <source>
        <dbReference type="EMBL" id="MCV7423482.1"/>
    </source>
</evidence>
<keyword evidence="2" id="KW-0378">Hydrolase</keyword>
<dbReference type="PANTHER" id="PTHR46438">
    <property type="entry name" value="ALPHA/BETA-HYDROLASES SUPERFAMILY PROTEIN"/>
    <property type="match status" value="1"/>
</dbReference>
<dbReference type="GO" id="GO:0016787">
    <property type="term" value="F:hydrolase activity"/>
    <property type="evidence" value="ECO:0007669"/>
    <property type="project" value="UniProtKB-KW"/>
</dbReference>